<sequence>MEFHNQGLCIQTLDFEHIRLHKREHRNALARAANDVDASSRKTSKGIDVASMSTHKARPGSTFGRLGIGFEMRRIDLGISSNRWMAIQQICTLGRKRLLSKRRAYGETAGQRRGG</sequence>
<accession>A0A5P1EFY8</accession>
<name>A0A5P1EFY8_ASPOF</name>
<gene>
    <name evidence="1" type="ORF">A4U43_C07F22360</name>
</gene>
<keyword evidence="2" id="KW-1185">Reference proteome</keyword>
<dbReference type="EMBL" id="CM007387">
    <property type="protein sequence ID" value="ONK64127.1"/>
    <property type="molecule type" value="Genomic_DNA"/>
</dbReference>
<proteinExistence type="predicted"/>
<dbReference type="AlphaFoldDB" id="A0A5P1EFY8"/>
<evidence type="ECO:0000313" key="1">
    <source>
        <dbReference type="EMBL" id="ONK64127.1"/>
    </source>
</evidence>
<reference evidence="2" key="1">
    <citation type="journal article" date="2017" name="Nat. Commun.">
        <title>The asparagus genome sheds light on the origin and evolution of a young Y chromosome.</title>
        <authorList>
            <person name="Harkess A."/>
            <person name="Zhou J."/>
            <person name="Xu C."/>
            <person name="Bowers J.E."/>
            <person name="Van der Hulst R."/>
            <person name="Ayyampalayam S."/>
            <person name="Mercati F."/>
            <person name="Riccardi P."/>
            <person name="McKain M.R."/>
            <person name="Kakrana A."/>
            <person name="Tang H."/>
            <person name="Ray J."/>
            <person name="Groenendijk J."/>
            <person name="Arikit S."/>
            <person name="Mathioni S.M."/>
            <person name="Nakano M."/>
            <person name="Shan H."/>
            <person name="Telgmann-Rauber A."/>
            <person name="Kanno A."/>
            <person name="Yue Z."/>
            <person name="Chen H."/>
            <person name="Li W."/>
            <person name="Chen Y."/>
            <person name="Xu X."/>
            <person name="Zhang Y."/>
            <person name="Luo S."/>
            <person name="Chen H."/>
            <person name="Gao J."/>
            <person name="Mao Z."/>
            <person name="Pires J.C."/>
            <person name="Luo M."/>
            <person name="Kudrna D."/>
            <person name="Wing R.A."/>
            <person name="Meyers B.C."/>
            <person name="Yi K."/>
            <person name="Kong H."/>
            <person name="Lavrijsen P."/>
            <person name="Sunseri F."/>
            <person name="Falavigna A."/>
            <person name="Ye Y."/>
            <person name="Leebens-Mack J.H."/>
            <person name="Chen G."/>
        </authorList>
    </citation>
    <scope>NUCLEOTIDE SEQUENCE [LARGE SCALE GENOMIC DNA]</scope>
    <source>
        <strain evidence="2">cv. DH0086</strain>
    </source>
</reference>
<protein>
    <submittedName>
        <fullName evidence="1">Uncharacterized protein</fullName>
    </submittedName>
</protein>
<dbReference type="Proteomes" id="UP000243459">
    <property type="component" value="Chromosome 7"/>
</dbReference>
<dbReference type="Gramene" id="ONK64127">
    <property type="protein sequence ID" value="ONK64127"/>
    <property type="gene ID" value="A4U43_C07F22360"/>
</dbReference>
<organism evidence="1 2">
    <name type="scientific">Asparagus officinalis</name>
    <name type="common">Garden asparagus</name>
    <dbReference type="NCBI Taxonomy" id="4686"/>
    <lineage>
        <taxon>Eukaryota</taxon>
        <taxon>Viridiplantae</taxon>
        <taxon>Streptophyta</taxon>
        <taxon>Embryophyta</taxon>
        <taxon>Tracheophyta</taxon>
        <taxon>Spermatophyta</taxon>
        <taxon>Magnoliopsida</taxon>
        <taxon>Liliopsida</taxon>
        <taxon>Asparagales</taxon>
        <taxon>Asparagaceae</taxon>
        <taxon>Asparagoideae</taxon>
        <taxon>Asparagus</taxon>
    </lineage>
</organism>
<evidence type="ECO:0000313" key="2">
    <source>
        <dbReference type="Proteomes" id="UP000243459"/>
    </source>
</evidence>